<organism evidence="8 9">
    <name type="scientific">Lactuca saligna</name>
    <name type="common">Willowleaf lettuce</name>
    <dbReference type="NCBI Taxonomy" id="75948"/>
    <lineage>
        <taxon>Eukaryota</taxon>
        <taxon>Viridiplantae</taxon>
        <taxon>Streptophyta</taxon>
        <taxon>Embryophyta</taxon>
        <taxon>Tracheophyta</taxon>
        <taxon>Spermatophyta</taxon>
        <taxon>Magnoliopsida</taxon>
        <taxon>eudicotyledons</taxon>
        <taxon>Gunneridae</taxon>
        <taxon>Pentapetalae</taxon>
        <taxon>asterids</taxon>
        <taxon>campanulids</taxon>
        <taxon>Asterales</taxon>
        <taxon>Asteraceae</taxon>
        <taxon>Cichorioideae</taxon>
        <taxon>Cichorieae</taxon>
        <taxon>Lactucinae</taxon>
        <taxon>Lactuca</taxon>
    </lineage>
</organism>
<dbReference type="AlphaFoldDB" id="A0AA35ZTN0"/>
<evidence type="ECO:0000256" key="5">
    <source>
        <dbReference type="ARBA" id="ARBA00023242"/>
    </source>
</evidence>
<dbReference type="CDD" id="cd11454">
    <property type="entry name" value="bHLH_AtIND_like"/>
    <property type="match status" value="1"/>
</dbReference>
<dbReference type="EMBL" id="OX465084">
    <property type="protein sequence ID" value="CAI9298688.1"/>
    <property type="molecule type" value="Genomic_DNA"/>
</dbReference>
<dbReference type="PANTHER" id="PTHR45914">
    <property type="entry name" value="TRANSCRIPTION FACTOR HEC3-RELATED"/>
    <property type="match status" value="1"/>
</dbReference>
<evidence type="ECO:0000256" key="3">
    <source>
        <dbReference type="ARBA" id="ARBA00023125"/>
    </source>
</evidence>
<keyword evidence="5" id="KW-0539">Nucleus</keyword>
<accession>A0AA35ZTN0</accession>
<keyword evidence="4" id="KW-0804">Transcription</keyword>
<feature type="compositionally biased region" description="Basic and acidic residues" evidence="6">
    <location>
        <begin position="25"/>
        <end position="37"/>
    </location>
</feature>
<evidence type="ECO:0000256" key="2">
    <source>
        <dbReference type="ARBA" id="ARBA00023015"/>
    </source>
</evidence>
<reference evidence="8" key="1">
    <citation type="submission" date="2023-04" db="EMBL/GenBank/DDBJ databases">
        <authorList>
            <person name="Vijverberg K."/>
            <person name="Xiong W."/>
            <person name="Schranz E."/>
        </authorList>
    </citation>
    <scope>NUCLEOTIDE SEQUENCE</scope>
</reference>
<dbReference type="InterPro" id="IPR011598">
    <property type="entry name" value="bHLH_dom"/>
</dbReference>
<protein>
    <recommendedName>
        <fullName evidence="7">BHLH domain-containing protein</fullName>
    </recommendedName>
</protein>
<evidence type="ECO:0000313" key="9">
    <source>
        <dbReference type="Proteomes" id="UP001177003"/>
    </source>
</evidence>
<evidence type="ECO:0000256" key="1">
    <source>
        <dbReference type="ARBA" id="ARBA00004123"/>
    </source>
</evidence>
<name>A0AA35ZTN0_LACSI</name>
<keyword evidence="3" id="KW-0238">DNA-binding</keyword>
<evidence type="ECO:0000256" key="6">
    <source>
        <dbReference type="SAM" id="MobiDB-lite"/>
    </source>
</evidence>
<gene>
    <name evidence="8" type="ORF">LSALG_LOCUS37436</name>
</gene>
<keyword evidence="2" id="KW-0805">Transcription regulation</keyword>
<proteinExistence type="predicted"/>
<dbReference type="PANTHER" id="PTHR45914:SF2">
    <property type="entry name" value="TRANSCRIPTION FACTOR BHLH140-LIKE PROTEIN"/>
    <property type="match status" value="1"/>
</dbReference>
<dbReference type="PROSITE" id="PS50888">
    <property type="entry name" value="BHLH"/>
    <property type="match status" value="1"/>
</dbReference>
<sequence length="190" mass="22359">MDFFLQYRNPNFHSSSSVAVTSNKVNDKVHGREGEKKNNKRNNKISTKVKLSTDPQSVAARERRHRISERFKILRSLIPGSDTRNMDTVSMLEEAIQYIKFLKAEIWLHQTMISFENFHDYDNANRNYHHYQCSNQDLLPSDNFYRDYHHLSSFPQMEHDVVPQLGFEDGSCFKLDDDDNKFLLSHGIIM</sequence>
<dbReference type="SMART" id="SM00353">
    <property type="entry name" value="HLH"/>
    <property type="match status" value="1"/>
</dbReference>
<dbReference type="GO" id="GO:0046983">
    <property type="term" value="F:protein dimerization activity"/>
    <property type="evidence" value="ECO:0007669"/>
    <property type="project" value="InterPro"/>
</dbReference>
<dbReference type="Proteomes" id="UP001177003">
    <property type="component" value="Chromosome 8"/>
</dbReference>
<keyword evidence="9" id="KW-1185">Reference proteome</keyword>
<comment type="subcellular location">
    <subcellularLocation>
        <location evidence="1">Nucleus</location>
    </subcellularLocation>
</comment>
<dbReference type="GO" id="GO:0003700">
    <property type="term" value="F:DNA-binding transcription factor activity"/>
    <property type="evidence" value="ECO:0007669"/>
    <property type="project" value="InterPro"/>
</dbReference>
<dbReference type="Pfam" id="PF00010">
    <property type="entry name" value="HLH"/>
    <property type="match status" value="1"/>
</dbReference>
<dbReference type="InterPro" id="IPR036638">
    <property type="entry name" value="HLH_DNA-bd_sf"/>
</dbReference>
<dbReference type="SUPFAM" id="SSF47459">
    <property type="entry name" value="HLH, helix-loop-helix DNA-binding domain"/>
    <property type="match status" value="1"/>
</dbReference>
<feature type="domain" description="BHLH" evidence="7">
    <location>
        <begin position="51"/>
        <end position="102"/>
    </location>
</feature>
<evidence type="ECO:0000256" key="4">
    <source>
        <dbReference type="ARBA" id="ARBA00023163"/>
    </source>
</evidence>
<evidence type="ECO:0000259" key="7">
    <source>
        <dbReference type="PROSITE" id="PS50888"/>
    </source>
</evidence>
<evidence type="ECO:0000313" key="8">
    <source>
        <dbReference type="EMBL" id="CAI9298688.1"/>
    </source>
</evidence>
<dbReference type="GO" id="GO:0005634">
    <property type="term" value="C:nucleus"/>
    <property type="evidence" value="ECO:0007669"/>
    <property type="project" value="UniProtKB-SubCell"/>
</dbReference>
<dbReference type="InterPro" id="IPR045843">
    <property type="entry name" value="IND-like"/>
</dbReference>
<dbReference type="Gene3D" id="4.10.280.10">
    <property type="entry name" value="Helix-loop-helix DNA-binding domain"/>
    <property type="match status" value="1"/>
</dbReference>
<dbReference type="GO" id="GO:0003677">
    <property type="term" value="F:DNA binding"/>
    <property type="evidence" value="ECO:0007669"/>
    <property type="project" value="UniProtKB-KW"/>
</dbReference>
<feature type="region of interest" description="Disordered" evidence="6">
    <location>
        <begin position="19"/>
        <end position="43"/>
    </location>
</feature>